<comment type="subcellular location">
    <subcellularLocation>
        <location evidence="1">Membrane</location>
    </subcellularLocation>
</comment>
<keyword evidence="6" id="KW-0812">Transmembrane</keyword>
<feature type="compositionally biased region" description="Basic and acidic residues" evidence="5">
    <location>
        <begin position="196"/>
        <end position="211"/>
    </location>
</feature>
<feature type="region of interest" description="Disordered" evidence="5">
    <location>
        <begin position="186"/>
        <end position="219"/>
    </location>
</feature>
<proteinExistence type="inferred from homology"/>
<dbReference type="GO" id="GO:0005125">
    <property type="term" value="F:cytokine activity"/>
    <property type="evidence" value="ECO:0007669"/>
    <property type="project" value="UniProtKB-KW"/>
</dbReference>
<dbReference type="Proteomes" id="UP000828390">
    <property type="component" value="Unassembled WGS sequence"/>
</dbReference>
<name>A0A9D4JEE3_DREPO</name>
<dbReference type="GO" id="GO:0005615">
    <property type="term" value="C:extracellular space"/>
    <property type="evidence" value="ECO:0007669"/>
    <property type="project" value="UniProtKB-KW"/>
</dbReference>
<keyword evidence="3" id="KW-0202">Cytokine</keyword>
<dbReference type="PANTHER" id="PTHR11471">
    <property type="entry name" value="TUMOR NECROSIS FACTOR FAMILY MEMBER"/>
    <property type="match status" value="1"/>
</dbReference>
<dbReference type="InterPro" id="IPR006052">
    <property type="entry name" value="TNF_dom"/>
</dbReference>
<keyword evidence="6" id="KW-1133">Transmembrane helix</keyword>
<dbReference type="Gene3D" id="2.60.120.40">
    <property type="match status" value="1"/>
</dbReference>
<evidence type="ECO:0000259" key="7">
    <source>
        <dbReference type="Pfam" id="PF00229"/>
    </source>
</evidence>
<comment type="caution">
    <text evidence="8">The sequence shown here is derived from an EMBL/GenBank/DDBJ whole genome shotgun (WGS) entry which is preliminary data.</text>
</comment>
<dbReference type="PANTHER" id="PTHR11471:SF13">
    <property type="entry name" value="TNF FAMILY PROFILE DOMAIN-CONTAINING PROTEIN"/>
    <property type="match status" value="1"/>
</dbReference>
<protein>
    <recommendedName>
        <fullName evidence="7">THD domain-containing protein</fullName>
    </recommendedName>
</protein>
<evidence type="ECO:0000256" key="4">
    <source>
        <dbReference type="ARBA" id="ARBA00023136"/>
    </source>
</evidence>
<feature type="transmembrane region" description="Helical" evidence="6">
    <location>
        <begin position="30"/>
        <end position="51"/>
    </location>
</feature>
<evidence type="ECO:0000313" key="8">
    <source>
        <dbReference type="EMBL" id="KAH3804757.1"/>
    </source>
</evidence>
<evidence type="ECO:0000313" key="9">
    <source>
        <dbReference type="Proteomes" id="UP000828390"/>
    </source>
</evidence>
<accession>A0A9D4JEE3</accession>
<feature type="compositionally biased region" description="Polar residues" evidence="5">
    <location>
        <begin position="140"/>
        <end position="155"/>
    </location>
</feature>
<reference evidence="8" key="2">
    <citation type="submission" date="2020-11" db="EMBL/GenBank/DDBJ databases">
        <authorList>
            <person name="McCartney M.A."/>
            <person name="Auch B."/>
            <person name="Kono T."/>
            <person name="Mallez S."/>
            <person name="Becker A."/>
            <person name="Gohl D.M."/>
            <person name="Silverstein K.A.T."/>
            <person name="Koren S."/>
            <person name="Bechman K.B."/>
            <person name="Herman A."/>
            <person name="Abrahante J.E."/>
            <person name="Garbe J."/>
        </authorList>
    </citation>
    <scope>NUCLEOTIDE SEQUENCE</scope>
    <source>
        <strain evidence="8">Duluth1</strain>
        <tissue evidence="8">Whole animal</tissue>
    </source>
</reference>
<dbReference type="GO" id="GO:0005164">
    <property type="term" value="F:tumor necrosis factor receptor binding"/>
    <property type="evidence" value="ECO:0007669"/>
    <property type="project" value="InterPro"/>
</dbReference>
<keyword evidence="9" id="KW-1185">Reference proteome</keyword>
<comment type="similarity">
    <text evidence="2">Belongs to the tumor necrosis factor family.</text>
</comment>
<evidence type="ECO:0000256" key="1">
    <source>
        <dbReference type="ARBA" id="ARBA00004370"/>
    </source>
</evidence>
<dbReference type="AlphaFoldDB" id="A0A9D4JEE3"/>
<keyword evidence="4 6" id="KW-0472">Membrane</keyword>
<dbReference type="EMBL" id="JAIWYP010000006">
    <property type="protein sequence ID" value="KAH3804757.1"/>
    <property type="molecule type" value="Genomic_DNA"/>
</dbReference>
<dbReference type="GO" id="GO:0006955">
    <property type="term" value="P:immune response"/>
    <property type="evidence" value="ECO:0007669"/>
    <property type="project" value="InterPro"/>
</dbReference>
<organism evidence="8 9">
    <name type="scientific">Dreissena polymorpha</name>
    <name type="common">Zebra mussel</name>
    <name type="synonym">Mytilus polymorpha</name>
    <dbReference type="NCBI Taxonomy" id="45954"/>
    <lineage>
        <taxon>Eukaryota</taxon>
        <taxon>Metazoa</taxon>
        <taxon>Spiralia</taxon>
        <taxon>Lophotrochozoa</taxon>
        <taxon>Mollusca</taxon>
        <taxon>Bivalvia</taxon>
        <taxon>Autobranchia</taxon>
        <taxon>Heteroconchia</taxon>
        <taxon>Euheterodonta</taxon>
        <taxon>Imparidentia</taxon>
        <taxon>Neoheterodontei</taxon>
        <taxon>Myida</taxon>
        <taxon>Dreissenoidea</taxon>
        <taxon>Dreissenidae</taxon>
        <taxon>Dreissena</taxon>
    </lineage>
</organism>
<evidence type="ECO:0000256" key="2">
    <source>
        <dbReference type="ARBA" id="ARBA00008670"/>
    </source>
</evidence>
<dbReference type="SUPFAM" id="SSF49842">
    <property type="entry name" value="TNF-like"/>
    <property type="match status" value="1"/>
</dbReference>
<evidence type="ECO:0000256" key="6">
    <source>
        <dbReference type="SAM" id="Phobius"/>
    </source>
</evidence>
<dbReference type="InterPro" id="IPR008983">
    <property type="entry name" value="Tumour_necrosis_fac-like_dom"/>
</dbReference>
<dbReference type="GO" id="GO:0016020">
    <property type="term" value="C:membrane"/>
    <property type="evidence" value="ECO:0007669"/>
    <property type="project" value="UniProtKB-SubCell"/>
</dbReference>
<feature type="region of interest" description="Disordered" evidence="5">
    <location>
        <begin position="127"/>
        <end position="158"/>
    </location>
</feature>
<evidence type="ECO:0000256" key="5">
    <source>
        <dbReference type="SAM" id="MobiDB-lite"/>
    </source>
</evidence>
<evidence type="ECO:0000256" key="3">
    <source>
        <dbReference type="ARBA" id="ARBA00022514"/>
    </source>
</evidence>
<dbReference type="OrthoDB" id="6159739at2759"/>
<dbReference type="Pfam" id="PF00229">
    <property type="entry name" value="TNF"/>
    <property type="match status" value="1"/>
</dbReference>
<sequence length="379" mass="42154">MTVEDLETGLREQCAYCKARCNSALSPNRAVTICTCIVTLVAVAVVGALLLRTGSDIRQCTTLINRMQHDLRKAQFKIRSLETGLKNVQIKSTLNDLKHKIVSESDRSYMLLNELIVAINDDGESESAEASDKEYDNLAVPSSISVKSPKNNDSSGRMREPFFAEKTGYDDSKDFLTRLLLRQKRSDAVSSARNPQAERPKVTKTQGDKGKKNGKNKKQMRLPAIQLVGGGPVSPRQDKTDLKGLWHLDLVNPDLATSGVLKNAYQANNDGRIHIAKSGVYLMYAQITLTHQNKIGYHVLRGTQDQREILTTCTHITSYIRPSSETTDDRPDPASCTTIKIVKLYENDKVFIEEIPSNTAANYSKTTSFFGLIKIDDIQ</sequence>
<reference evidence="8" key="1">
    <citation type="journal article" date="2019" name="bioRxiv">
        <title>The Genome of the Zebra Mussel, Dreissena polymorpha: A Resource for Invasive Species Research.</title>
        <authorList>
            <person name="McCartney M.A."/>
            <person name="Auch B."/>
            <person name="Kono T."/>
            <person name="Mallez S."/>
            <person name="Zhang Y."/>
            <person name="Obille A."/>
            <person name="Becker A."/>
            <person name="Abrahante J.E."/>
            <person name="Garbe J."/>
            <person name="Badalamenti J.P."/>
            <person name="Herman A."/>
            <person name="Mangelson H."/>
            <person name="Liachko I."/>
            <person name="Sullivan S."/>
            <person name="Sone E.D."/>
            <person name="Koren S."/>
            <person name="Silverstein K.A.T."/>
            <person name="Beckman K.B."/>
            <person name="Gohl D.M."/>
        </authorList>
    </citation>
    <scope>NUCLEOTIDE SEQUENCE</scope>
    <source>
        <strain evidence="8">Duluth1</strain>
        <tissue evidence="8">Whole animal</tissue>
    </source>
</reference>
<feature type="domain" description="THD" evidence="7">
    <location>
        <begin position="266"/>
        <end position="375"/>
    </location>
</feature>
<gene>
    <name evidence="8" type="ORF">DPMN_133046</name>
</gene>